<accession>A0A0A1T372</accession>
<feature type="domain" description="Telomerase activating protein Est1-like N-terminal" evidence="4">
    <location>
        <begin position="71"/>
        <end position="186"/>
    </location>
</feature>
<dbReference type="PANTHER" id="PTHR15696:SF36">
    <property type="entry name" value="NONSENSE-MEDIATED MRNA DECAY FACTOR"/>
    <property type="match status" value="1"/>
</dbReference>
<comment type="function">
    <text evidence="1">Plays a role in nonsense-mediated mRNA decay.</text>
</comment>
<proteinExistence type="predicted"/>
<gene>
    <name evidence="5" type="ORF">VHEMI05117</name>
</gene>
<protein>
    <recommendedName>
        <fullName evidence="1">Nonsense-mediated mRNA decay factor</fullName>
    </recommendedName>
</protein>
<reference evidence="5 6" key="1">
    <citation type="journal article" date="2015" name="Genome Announc.">
        <title>Draft Genome Sequence and Gene Annotation of the Entomopathogenic Fungus Verticillium hemipterigenum.</title>
        <authorList>
            <person name="Horn F."/>
            <person name="Habel A."/>
            <person name="Scharf D.H."/>
            <person name="Dworschak J."/>
            <person name="Brakhage A.A."/>
            <person name="Guthke R."/>
            <person name="Hertweck C."/>
            <person name="Linde J."/>
        </authorList>
    </citation>
    <scope>NUCLEOTIDE SEQUENCE [LARGE SCALE GENOMIC DNA]</scope>
</reference>
<sequence>MATSSPAAQAWHHAIKLRKHLQKQLDKAVASTTSGFDAKQMEAVEGTLEQFRLACVQTIFLDFEYAVDEHAEEALWSSHILINKEYRSLINRLKKASHAVEKRKADKVYSNFLRVAQKFYKAYIQRLGARYDIAELKRIARGIDVEPMVADDAISPVPSALQAKVLQSCHATLIRLGDLARYRVQAKEKKSGYDVVLTYYGLAHQLVPDNGFAYHQMGIVSLAQDNHLDIIYHFYRSWAIRTPHPNAEQNVQQEFKAVQSSATKPGSTRAQDAFIMWFVRLHAFFYKGEVFSQQKELETEVLHRLRLSIEDPESRTMLLTMAMVNMSAHFIASKKYNENPKSEKLARFYQFVLRFNIVFLSSISAFLEKDLRDSITNSQDDPEGSKSGKLSKAAESTLAVLRIYCAWLGAHHSEIYQPDSPIRNETFSMMDSLSQVFTLLCVETYGKANLASCSYLLSEDLDVLGLEPLSIERLPEPCRFYCTASGVRKPMLQAASQRLDGSGEKLSRILDILRCAYFLASENGVPLTQQVIDGYLLFECKTITTAKNAIDAKPTASQSAPTTTGLGLQGVQQLGTNMAYVDEQDHAPKRQTKSNPVEAEDPENTVMNMLTPFLRPPTPDTDLGRHVASDNANFASSATNKVAQVPLSNAFEAKPIAAAKFAPLPWNWFNTPQPGAEDNSRSTMPRQLSLQASPTRSPMQGIRNSVGGDGSFPSPSLPKLPNEAQNMSRSYSTASTHHADAAHRAQLLQSLTGNRQHASPRWEQDQPFHSGTFKSTWSPQIGANNFSGGSNMSNFSHTSTLFHGSPANGFGLGMNANRSASLGSAWQSPAFERESAHPARHLRMDDTTTSYDEAILRAAYDGTT</sequence>
<evidence type="ECO:0000256" key="1">
    <source>
        <dbReference type="RuleBase" id="RU369098"/>
    </source>
</evidence>
<dbReference type="Pfam" id="PF10374">
    <property type="entry name" value="EST1"/>
    <property type="match status" value="1"/>
</dbReference>
<keyword evidence="1" id="KW-0539">Nucleus</keyword>
<evidence type="ECO:0000259" key="3">
    <source>
        <dbReference type="Pfam" id="PF10373"/>
    </source>
</evidence>
<feature type="domain" description="DNA/RNA-binding" evidence="3">
    <location>
        <begin position="197"/>
        <end position="470"/>
    </location>
</feature>
<evidence type="ECO:0000259" key="4">
    <source>
        <dbReference type="Pfam" id="PF10374"/>
    </source>
</evidence>
<dbReference type="Gene3D" id="1.25.40.10">
    <property type="entry name" value="Tetratricopeptide repeat domain"/>
    <property type="match status" value="1"/>
</dbReference>
<dbReference type="Proteomes" id="UP000039046">
    <property type="component" value="Unassembled WGS sequence"/>
</dbReference>
<dbReference type="PANTHER" id="PTHR15696">
    <property type="entry name" value="SMG-7 SUPPRESSOR WITH MORPHOLOGICAL EFFECT ON GENITALIA PROTEIN 7"/>
    <property type="match status" value="1"/>
</dbReference>
<feature type="region of interest" description="Disordered" evidence="2">
    <location>
        <begin position="672"/>
        <end position="740"/>
    </location>
</feature>
<dbReference type="InterPro" id="IPR011990">
    <property type="entry name" value="TPR-like_helical_dom_sf"/>
</dbReference>
<dbReference type="OrthoDB" id="69928at2759"/>
<dbReference type="InterPro" id="IPR018834">
    <property type="entry name" value="DNA/RNA-bd_Est1-type"/>
</dbReference>
<feature type="compositionally biased region" description="Polar residues" evidence="2">
    <location>
        <begin position="681"/>
        <end position="698"/>
    </location>
</feature>
<dbReference type="Pfam" id="PF10373">
    <property type="entry name" value="EST1_DNA_bind"/>
    <property type="match status" value="1"/>
</dbReference>
<dbReference type="STRING" id="1531966.A0A0A1T372"/>
<name>A0A0A1T372_9HYPO</name>
<dbReference type="InterPro" id="IPR019458">
    <property type="entry name" value="Est1-like_N"/>
</dbReference>
<dbReference type="HOGENOM" id="CLU_013363_0_0_1"/>
<evidence type="ECO:0000256" key="2">
    <source>
        <dbReference type="SAM" id="MobiDB-lite"/>
    </source>
</evidence>
<organism evidence="5 6">
    <name type="scientific">[Torrubiella] hemipterigena</name>
    <dbReference type="NCBI Taxonomy" id="1531966"/>
    <lineage>
        <taxon>Eukaryota</taxon>
        <taxon>Fungi</taxon>
        <taxon>Dikarya</taxon>
        <taxon>Ascomycota</taxon>
        <taxon>Pezizomycotina</taxon>
        <taxon>Sordariomycetes</taxon>
        <taxon>Hypocreomycetidae</taxon>
        <taxon>Hypocreales</taxon>
        <taxon>Clavicipitaceae</taxon>
        <taxon>Clavicipitaceae incertae sedis</taxon>
        <taxon>'Torrubiella' clade</taxon>
    </lineage>
</organism>
<dbReference type="InterPro" id="IPR045153">
    <property type="entry name" value="Est1/Ebs1-like"/>
</dbReference>
<dbReference type="GO" id="GO:0000184">
    <property type="term" value="P:nuclear-transcribed mRNA catabolic process, nonsense-mediated decay"/>
    <property type="evidence" value="ECO:0007669"/>
    <property type="project" value="UniProtKB-KW"/>
</dbReference>
<keyword evidence="6" id="KW-1185">Reference proteome</keyword>
<evidence type="ECO:0000313" key="6">
    <source>
        <dbReference type="Proteomes" id="UP000039046"/>
    </source>
</evidence>
<dbReference type="GO" id="GO:0005634">
    <property type="term" value="C:nucleus"/>
    <property type="evidence" value="ECO:0007669"/>
    <property type="project" value="UniProtKB-SubCell"/>
</dbReference>
<dbReference type="SUPFAM" id="SSF48452">
    <property type="entry name" value="TPR-like"/>
    <property type="match status" value="1"/>
</dbReference>
<dbReference type="AlphaFoldDB" id="A0A0A1T372"/>
<keyword evidence="1" id="KW-0866">Nonsense-mediated mRNA decay</keyword>
<evidence type="ECO:0000313" key="5">
    <source>
        <dbReference type="EMBL" id="CEJ89264.1"/>
    </source>
</evidence>
<dbReference type="EMBL" id="CDHN01000002">
    <property type="protein sequence ID" value="CEJ89264.1"/>
    <property type="molecule type" value="Genomic_DNA"/>
</dbReference>
<comment type="subcellular location">
    <subcellularLocation>
        <location evidence="1">Nucleus</location>
    </subcellularLocation>
</comment>